<accession>A0A381Z9T5</accession>
<dbReference type="Pfam" id="PF19842">
    <property type="entry name" value="YqeC"/>
    <property type="match status" value="1"/>
</dbReference>
<proteinExistence type="predicted"/>
<dbReference type="NCBIfam" id="TIGR03172">
    <property type="entry name" value="selenium cofactor biosynthesis protein YqeC"/>
    <property type="match status" value="1"/>
</dbReference>
<organism evidence="1">
    <name type="scientific">marine metagenome</name>
    <dbReference type="NCBI Taxonomy" id="408172"/>
    <lineage>
        <taxon>unclassified sequences</taxon>
        <taxon>metagenomes</taxon>
        <taxon>ecological metagenomes</taxon>
    </lineage>
</organism>
<dbReference type="AlphaFoldDB" id="A0A381Z9T5"/>
<evidence type="ECO:0000313" key="1">
    <source>
        <dbReference type="EMBL" id="SVA85632.1"/>
    </source>
</evidence>
<feature type="non-terminal residue" evidence="1">
    <location>
        <position position="181"/>
    </location>
</feature>
<name>A0A381Z9T5_9ZZZZ</name>
<gene>
    <name evidence="1" type="ORF">METZ01_LOCUS138486</name>
</gene>
<dbReference type="InterPro" id="IPR017587">
    <property type="entry name" value="YqeC"/>
</dbReference>
<reference evidence="1" key="1">
    <citation type="submission" date="2018-05" db="EMBL/GenBank/DDBJ databases">
        <authorList>
            <person name="Lanie J.A."/>
            <person name="Ng W.-L."/>
            <person name="Kazmierczak K.M."/>
            <person name="Andrzejewski T.M."/>
            <person name="Davidsen T.M."/>
            <person name="Wayne K.J."/>
            <person name="Tettelin H."/>
            <person name="Glass J.I."/>
            <person name="Rusch D."/>
            <person name="Podicherti R."/>
            <person name="Tsui H.-C.T."/>
            <person name="Winkler M.E."/>
        </authorList>
    </citation>
    <scope>NUCLEOTIDE SEQUENCE</scope>
</reference>
<protein>
    <submittedName>
        <fullName evidence="1">Uncharacterized protein</fullName>
    </submittedName>
</protein>
<dbReference type="EMBL" id="UINC01020383">
    <property type="protein sequence ID" value="SVA85632.1"/>
    <property type="molecule type" value="Genomic_DNA"/>
</dbReference>
<sequence>MAADEVGGARLLLGPSRDELAEAVADDDPRPVLVWNRIADKASGGPKGLGVDRDAPSGWLALVDHVLVEADGSRGHPAKAPAPHEPALPAGPTDVVAVIGANALNRVIADQCHRPLRLAAAVRCSPYERLTPERAAILLTSPNGARRSVPMDAGYAIAVTMVDEASRPLVDLLVAELARWE</sequence>